<dbReference type="WormBase" id="SRAE_1000181500">
    <property type="protein sequence ID" value="SRP09598"/>
    <property type="gene ID" value="WBGene00258424"/>
</dbReference>
<name>A0A090L7Q2_STRRB</name>
<evidence type="ECO:0000256" key="1">
    <source>
        <dbReference type="ARBA" id="ARBA00001946"/>
    </source>
</evidence>
<evidence type="ECO:0000256" key="3">
    <source>
        <dbReference type="ARBA" id="ARBA00012513"/>
    </source>
</evidence>
<dbReference type="GO" id="GO:0035556">
    <property type="term" value="P:intracellular signal transduction"/>
    <property type="evidence" value="ECO:0007669"/>
    <property type="project" value="TreeGrafter"/>
</dbReference>
<comment type="catalytic activity">
    <reaction evidence="9">
        <text>L-threonyl-[protein] + ATP = O-phospho-L-threonyl-[protein] + ADP + H(+)</text>
        <dbReference type="Rhea" id="RHEA:46608"/>
        <dbReference type="Rhea" id="RHEA-COMP:11060"/>
        <dbReference type="Rhea" id="RHEA-COMP:11605"/>
        <dbReference type="ChEBI" id="CHEBI:15378"/>
        <dbReference type="ChEBI" id="CHEBI:30013"/>
        <dbReference type="ChEBI" id="CHEBI:30616"/>
        <dbReference type="ChEBI" id="CHEBI:61977"/>
        <dbReference type="ChEBI" id="CHEBI:456216"/>
        <dbReference type="EC" id="2.7.11.1"/>
    </reaction>
</comment>
<comment type="catalytic activity">
    <reaction evidence="10">
        <text>L-seryl-[protein] + ATP = O-phospho-L-seryl-[protein] + ADP + H(+)</text>
        <dbReference type="Rhea" id="RHEA:17989"/>
        <dbReference type="Rhea" id="RHEA-COMP:9863"/>
        <dbReference type="Rhea" id="RHEA-COMP:11604"/>
        <dbReference type="ChEBI" id="CHEBI:15378"/>
        <dbReference type="ChEBI" id="CHEBI:29999"/>
        <dbReference type="ChEBI" id="CHEBI:30616"/>
        <dbReference type="ChEBI" id="CHEBI:83421"/>
        <dbReference type="ChEBI" id="CHEBI:456216"/>
        <dbReference type="EC" id="2.7.11.1"/>
    </reaction>
</comment>
<reference evidence="14 15" key="1">
    <citation type="submission" date="2014-09" db="EMBL/GenBank/DDBJ databases">
        <authorList>
            <person name="Martin A.A."/>
        </authorList>
    </citation>
    <scope>NUCLEOTIDE SEQUENCE</scope>
    <source>
        <strain evidence="15">ED321</strain>
        <strain evidence="14">ED321 Heterogonic</strain>
    </source>
</reference>
<evidence type="ECO:0000256" key="10">
    <source>
        <dbReference type="ARBA" id="ARBA00048679"/>
    </source>
</evidence>
<dbReference type="STRING" id="34506.A0A090L7Q2"/>
<dbReference type="PROSITE" id="PS00107">
    <property type="entry name" value="PROTEIN_KINASE_ATP"/>
    <property type="match status" value="1"/>
</dbReference>
<dbReference type="PANTHER" id="PTHR24346:SF107">
    <property type="entry name" value="SERINE_THREONINE-PROTEIN KINASE CHK1"/>
    <property type="match status" value="1"/>
</dbReference>
<sequence>MSAGTLTSEEKNDHDPDIIVPKSDIQLWSIIRTLGEGAFGEVKLVVDRNNDGYPAAMKCVSSVNLKDISALRKEAILMKKCRGHPNIVYYIGMREDNEMNEYQLFLEYCDGGELYDRIEPDVGLPIAKCQHYFRQLIEGVRYMHSLGITHRDIKPENILLLENDQLKIADFGMATIFRSDGNERFLDTTCGSKPYIAPEVFLQSYKAEPNDIWACGIVLVAMLSGVLPWGEATSESDEFKTFVMNRSVELNPFSRMDLESLQLLKIILEYNWEKRATIKRIQNHSWMKADFGNSNIIMNRKKRLFGMTHSNTLTSNLTRDGSSQPSSKRSRNDTSNIFDNDIPAQSQPSQFCRVLGGNNGVSSSGLVCRPFTQPGNGEVMLLSNSQVVPSVSQKMSNPLEKLARRMTRIAVNLAIPTFSKQLKIVLEQLKYEHRFMDNNMVIVKDVNKLDGCTFVINMLNIVDSGNEDKVLVDFRRSRGDGLLFKKHFLIIKSALIDLIPKNIIPLPVHLV</sequence>
<evidence type="ECO:0000256" key="6">
    <source>
        <dbReference type="ARBA" id="ARBA00022741"/>
    </source>
</evidence>
<dbReference type="GO" id="GO:0005524">
    <property type="term" value="F:ATP binding"/>
    <property type="evidence" value="ECO:0007669"/>
    <property type="project" value="UniProtKB-UniRule"/>
</dbReference>
<dbReference type="RefSeq" id="XP_024502756.1">
    <property type="nucleotide sequence ID" value="XM_024648816.1"/>
</dbReference>
<keyword evidence="6 11" id="KW-0547">Nucleotide-binding</keyword>
<dbReference type="GO" id="GO:0005737">
    <property type="term" value="C:cytoplasm"/>
    <property type="evidence" value="ECO:0007669"/>
    <property type="project" value="TreeGrafter"/>
</dbReference>
<accession>A0A090L7Q2</accession>
<evidence type="ECO:0000313" key="15">
    <source>
        <dbReference type="Proteomes" id="UP000035682"/>
    </source>
</evidence>
<dbReference type="SMART" id="SM00220">
    <property type="entry name" value="S_TKc"/>
    <property type="match status" value="1"/>
</dbReference>
<evidence type="ECO:0000256" key="5">
    <source>
        <dbReference type="ARBA" id="ARBA00022679"/>
    </source>
</evidence>
<evidence type="ECO:0000256" key="12">
    <source>
        <dbReference type="SAM" id="MobiDB-lite"/>
    </source>
</evidence>
<dbReference type="FunFam" id="1.10.510.10:FF:000571">
    <property type="entry name" value="Maternal embryonic leucine zipper kinase"/>
    <property type="match status" value="1"/>
</dbReference>
<evidence type="ECO:0000256" key="9">
    <source>
        <dbReference type="ARBA" id="ARBA00047899"/>
    </source>
</evidence>
<evidence type="ECO:0000256" key="2">
    <source>
        <dbReference type="ARBA" id="ARBA00010791"/>
    </source>
</evidence>
<evidence type="ECO:0000313" key="17">
    <source>
        <dbReference type="WormBase" id="SRAE_1000181500"/>
    </source>
</evidence>
<dbReference type="InterPro" id="IPR017441">
    <property type="entry name" value="Protein_kinase_ATP_BS"/>
</dbReference>
<dbReference type="PROSITE" id="PS50011">
    <property type="entry name" value="PROTEIN_KINASE_DOM"/>
    <property type="match status" value="1"/>
</dbReference>
<reference evidence="16" key="2">
    <citation type="submission" date="2020-12" db="UniProtKB">
        <authorList>
            <consortium name="WormBaseParasite"/>
        </authorList>
    </citation>
    <scope>IDENTIFICATION</scope>
</reference>
<evidence type="ECO:0000313" key="16">
    <source>
        <dbReference type="WBParaSite" id="SRAE_1000181500.1"/>
    </source>
</evidence>
<evidence type="ECO:0000256" key="11">
    <source>
        <dbReference type="PROSITE-ProRule" id="PRU10141"/>
    </source>
</evidence>
<dbReference type="EMBL" id="LN609528">
    <property type="protein sequence ID" value="CEF63554.1"/>
    <property type="molecule type" value="Genomic_DNA"/>
</dbReference>
<gene>
    <name evidence="14 16 17" type="ORF">SRAE_1000181500</name>
</gene>
<dbReference type="CTD" id="36375919"/>
<dbReference type="eggNOG" id="KOG0590">
    <property type="taxonomic scope" value="Eukaryota"/>
</dbReference>
<dbReference type="Pfam" id="PF00069">
    <property type="entry name" value="Pkinase"/>
    <property type="match status" value="1"/>
</dbReference>
<dbReference type="GO" id="GO:0004674">
    <property type="term" value="F:protein serine/threonine kinase activity"/>
    <property type="evidence" value="ECO:0007669"/>
    <property type="project" value="UniProtKB-KW"/>
</dbReference>
<dbReference type="Gene3D" id="1.10.510.10">
    <property type="entry name" value="Transferase(Phosphotransferase) domain 1"/>
    <property type="match status" value="1"/>
</dbReference>
<evidence type="ECO:0000256" key="7">
    <source>
        <dbReference type="ARBA" id="ARBA00022777"/>
    </source>
</evidence>
<protein>
    <recommendedName>
        <fullName evidence="3">non-specific serine/threonine protein kinase</fullName>
        <ecNumber evidence="3">2.7.11.1</ecNumber>
    </recommendedName>
</protein>
<dbReference type="GeneID" id="36375919"/>
<evidence type="ECO:0000313" key="14">
    <source>
        <dbReference type="EMBL" id="CEF63554.1"/>
    </source>
</evidence>
<feature type="binding site" evidence="11">
    <location>
        <position position="58"/>
    </location>
    <ligand>
        <name>ATP</name>
        <dbReference type="ChEBI" id="CHEBI:30616"/>
    </ligand>
</feature>
<keyword evidence="8 11" id="KW-0067">ATP-binding</keyword>
<dbReference type="AlphaFoldDB" id="A0A090L7Q2"/>
<keyword evidence="4" id="KW-0723">Serine/threonine-protein kinase</keyword>
<comment type="cofactor">
    <cofactor evidence="1">
        <name>Mg(2+)</name>
        <dbReference type="ChEBI" id="CHEBI:18420"/>
    </cofactor>
</comment>
<dbReference type="EC" id="2.7.11.1" evidence="3"/>
<dbReference type="Proteomes" id="UP000035682">
    <property type="component" value="Unplaced"/>
</dbReference>
<feature type="domain" description="Protein kinase" evidence="13">
    <location>
        <begin position="28"/>
        <end position="287"/>
    </location>
</feature>
<evidence type="ECO:0000256" key="4">
    <source>
        <dbReference type="ARBA" id="ARBA00022527"/>
    </source>
</evidence>
<evidence type="ECO:0000256" key="8">
    <source>
        <dbReference type="ARBA" id="ARBA00022840"/>
    </source>
</evidence>
<keyword evidence="7 14" id="KW-0418">Kinase</keyword>
<dbReference type="InterPro" id="IPR008271">
    <property type="entry name" value="Ser/Thr_kinase_AS"/>
</dbReference>
<dbReference type="SUPFAM" id="SSF56112">
    <property type="entry name" value="Protein kinase-like (PK-like)"/>
    <property type="match status" value="1"/>
</dbReference>
<proteinExistence type="inferred from homology"/>
<dbReference type="OrthoDB" id="539158at2759"/>
<dbReference type="PROSITE" id="PS00108">
    <property type="entry name" value="PROTEIN_KINASE_ST"/>
    <property type="match status" value="1"/>
</dbReference>
<organism evidence="14">
    <name type="scientific">Strongyloides ratti</name>
    <name type="common">Parasitic roundworm</name>
    <dbReference type="NCBI Taxonomy" id="34506"/>
    <lineage>
        <taxon>Eukaryota</taxon>
        <taxon>Metazoa</taxon>
        <taxon>Ecdysozoa</taxon>
        <taxon>Nematoda</taxon>
        <taxon>Chromadorea</taxon>
        <taxon>Rhabditida</taxon>
        <taxon>Tylenchina</taxon>
        <taxon>Panagrolaimomorpha</taxon>
        <taxon>Strongyloidoidea</taxon>
        <taxon>Strongyloididae</taxon>
        <taxon>Strongyloides</taxon>
    </lineage>
</organism>
<feature type="region of interest" description="Disordered" evidence="12">
    <location>
        <begin position="310"/>
        <end position="344"/>
    </location>
</feature>
<evidence type="ECO:0000259" key="13">
    <source>
        <dbReference type="PROSITE" id="PS50011"/>
    </source>
</evidence>
<dbReference type="WBParaSite" id="SRAE_1000181500.1">
    <property type="protein sequence ID" value="SRAE_1000181500.1"/>
    <property type="gene ID" value="WBGene00258424"/>
</dbReference>
<dbReference type="PANTHER" id="PTHR24346">
    <property type="entry name" value="MAP/MICROTUBULE AFFINITY-REGULATING KINASE"/>
    <property type="match status" value="1"/>
</dbReference>
<dbReference type="InterPro" id="IPR011009">
    <property type="entry name" value="Kinase-like_dom_sf"/>
</dbReference>
<keyword evidence="15" id="KW-1185">Reference proteome</keyword>
<dbReference type="InterPro" id="IPR000719">
    <property type="entry name" value="Prot_kinase_dom"/>
</dbReference>
<keyword evidence="5" id="KW-0808">Transferase</keyword>
<comment type="similarity">
    <text evidence="2">Belongs to the protein kinase superfamily. CAMK Ser/Thr protein kinase family. NIM1 subfamily.</text>
</comment>
<dbReference type="OMA" id="TEDATEX"/>